<name>A0A8K0PAB9_LADFU</name>
<gene>
    <name evidence="4" type="ORF">J437_LFUL013954</name>
</gene>
<keyword evidence="3" id="KW-0812">Transmembrane</keyword>
<evidence type="ECO:0000313" key="4">
    <source>
        <dbReference type="EMBL" id="KAG8238972.1"/>
    </source>
</evidence>
<dbReference type="CDD" id="cd23599">
    <property type="entry name" value="TFP_LU_ECD_Cold"/>
    <property type="match status" value="1"/>
</dbReference>
<evidence type="ECO:0000313" key="5">
    <source>
        <dbReference type="Proteomes" id="UP000792457"/>
    </source>
</evidence>
<evidence type="ECO:0000256" key="3">
    <source>
        <dbReference type="SAM" id="Phobius"/>
    </source>
</evidence>
<dbReference type="PANTHER" id="PTHR10036">
    <property type="entry name" value="CD59 GLYCOPROTEIN"/>
    <property type="match status" value="1"/>
</dbReference>
<reference evidence="4" key="1">
    <citation type="submission" date="2013-04" db="EMBL/GenBank/DDBJ databases">
        <authorList>
            <person name="Qu J."/>
            <person name="Murali S.C."/>
            <person name="Bandaranaike D."/>
            <person name="Bellair M."/>
            <person name="Blankenburg K."/>
            <person name="Chao H."/>
            <person name="Dinh H."/>
            <person name="Doddapaneni H."/>
            <person name="Downs B."/>
            <person name="Dugan-Rocha S."/>
            <person name="Elkadiri S."/>
            <person name="Gnanaolivu R.D."/>
            <person name="Hernandez B."/>
            <person name="Javaid M."/>
            <person name="Jayaseelan J.C."/>
            <person name="Lee S."/>
            <person name="Li M."/>
            <person name="Ming W."/>
            <person name="Munidasa M."/>
            <person name="Muniz J."/>
            <person name="Nguyen L."/>
            <person name="Ongeri F."/>
            <person name="Osuji N."/>
            <person name="Pu L.-L."/>
            <person name="Puazo M."/>
            <person name="Qu C."/>
            <person name="Quiroz J."/>
            <person name="Raj R."/>
            <person name="Weissenberger G."/>
            <person name="Xin Y."/>
            <person name="Zou X."/>
            <person name="Han Y."/>
            <person name="Richards S."/>
            <person name="Worley K."/>
            <person name="Muzny D."/>
            <person name="Gibbs R."/>
        </authorList>
    </citation>
    <scope>NUCLEOTIDE SEQUENCE</scope>
    <source>
        <strain evidence="4">Sampled in the wild</strain>
    </source>
</reference>
<dbReference type="PANTHER" id="PTHR10036:SF3">
    <property type="entry name" value="PROTEIN SLEEPLESS-RELATED"/>
    <property type="match status" value="1"/>
</dbReference>
<sequence>MGVGYALECYVCSNQSSNAEKCLNTIKTCDYGQDMCLTEIRWGTEPYWSQGADKQYYVSKRCANNETCERTIRKHMPYCTHIWYEDWKCAECCRGDRCNYYVIMGASTLASSFAAIVCCLLGLIFVWNR</sequence>
<keyword evidence="2" id="KW-1015">Disulfide bond</keyword>
<reference evidence="4" key="2">
    <citation type="submission" date="2017-10" db="EMBL/GenBank/DDBJ databases">
        <title>Ladona fulva Genome sequencing and assembly.</title>
        <authorList>
            <person name="Murali S."/>
            <person name="Richards S."/>
            <person name="Bandaranaike D."/>
            <person name="Bellair M."/>
            <person name="Blankenburg K."/>
            <person name="Chao H."/>
            <person name="Dinh H."/>
            <person name="Doddapaneni H."/>
            <person name="Dugan-Rocha S."/>
            <person name="Elkadiri S."/>
            <person name="Gnanaolivu R."/>
            <person name="Hernandez B."/>
            <person name="Skinner E."/>
            <person name="Javaid M."/>
            <person name="Lee S."/>
            <person name="Li M."/>
            <person name="Ming W."/>
            <person name="Munidasa M."/>
            <person name="Muniz J."/>
            <person name="Nguyen L."/>
            <person name="Hughes D."/>
            <person name="Osuji N."/>
            <person name="Pu L.-L."/>
            <person name="Puazo M."/>
            <person name="Qu C."/>
            <person name="Quiroz J."/>
            <person name="Raj R."/>
            <person name="Weissenberger G."/>
            <person name="Xin Y."/>
            <person name="Zou X."/>
            <person name="Han Y."/>
            <person name="Worley K."/>
            <person name="Muzny D."/>
            <person name="Gibbs R."/>
        </authorList>
    </citation>
    <scope>NUCLEOTIDE SEQUENCE</scope>
    <source>
        <strain evidence="4">Sampled in the wild</strain>
    </source>
</reference>
<feature type="transmembrane region" description="Helical" evidence="3">
    <location>
        <begin position="100"/>
        <end position="127"/>
    </location>
</feature>
<dbReference type="OrthoDB" id="6278121at2759"/>
<dbReference type="Gene3D" id="2.10.60.10">
    <property type="entry name" value="CD59"/>
    <property type="match status" value="1"/>
</dbReference>
<dbReference type="EMBL" id="KZ309483">
    <property type="protein sequence ID" value="KAG8238972.1"/>
    <property type="molecule type" value="Genomic_DNA"/>
</dbReference>
<dbReference type="InterPro" id="IPR045860">
    <property type="entry name" value="Snake_toxin-like_sf"/>
</dbReference>
<keyword evidence="3" id="KW-1133">Transmembrane helix</keyword>
<accession>A0A8K0PAB9</accession>
<keyword evidence="3" id="KW-0472">Membrane</keyword>
<protein>
    <submittedName>
        <fullName evidence="4">Uncharacterized protein</fullName>
    </submittedName>
</protein>
<dbReference type="Proteomes" id="UP000792457">
    <property type="component" value="Unassembled WGS sequence"/>
</dbReference>
<keyword evidence="1" id="KW-0732">Signal</keyword>
<evidence type="ECO:0000256" key="1">
    <source>
        <dbReference type="ARBA" id="ARBA00022729"/>
    </source>
</evidence>
<dbReference type="SUPFAM" id="SSF57302">
    <property type="entry name" value="Snake toxin-like"/>
    <property type="match status" value="1"/>
</dbReference>
<evidence type="ECO:0000256" key="2">
    <source>
        <dbReference type="ARBA" id="ARBA00023157"/>
    </source>
</evidence>
<comment type="caution">
    <text evidence="4">The sequence shown here is derived from an EMBL/GenBank/DDBJ whole genome shotgun (WGS) entry which is preliminary data.</text>
</comment>
<keyword evidence="5" id="KW-1185">Reference proteome</keyword>
<organism evidence="4 5">
    <name type="scientific">Ladona fulva</name>
    <name type="common">Scarce chaser dragonfly</name>
    <name type="synonym">Libellula fulva</name>
    <dbReference type="NCBI Taxonomy" id="123851"/>
    <lineage>
        <taxon>Eukaryota</taxon>
        <taxon>Metazoa</taxon>
        <taxon>Ecdysozoa</taxon>
        <taxon>Arthropoda</taxon>
        <taxon>Hexapoda</taxon>
        <taxon>Insecta</taxon>
        <taxon>Pterygota</taxon>
        <taxon>Palaeoptera</taxon>
        <taxon>Odonata</taxon>
        <taxon>Epiprocta</taxon>
        <taxon>Anisoptera</taxon>
        <taxon>Libelluloidea</taxon>
        <taxon>Libellulidae</taxon>
        <taxon>Ladona</taxon>
    </lineage>
</organism>
<proteinExistence type="predicted"/>
<dbReference type="AlphaFoldDB" id="A0A8K0PAB9"/>